<proteinExistence type="inferred from homology"/>
<gene>
    <name evidence="7" type="ORF">NEOLEDRAFT_1090095</name>
</gene>
<evidence type="ECO:0000256" key="3">
    <source>
        <dbReference type="ARBA" id="ARBA00022833"/>
    </source>
</evidence>
<evidence type="ECO:0000313" key="7">
    <source>
        <dbReference type="EMBL" id="KZT26706.1"/>
    </source>
</evidence>
<reference evidence="7 8" key="1">
    <citation type="journal article" date="2016" name="Mol. Biol. Evol.">
        <title>Comparative Genomics of Early-Diverging Mushroom-Forming Fungi Provides Insights into the Origins of Lignocellulose Decay Capabilities.</title>
        <authorList>
            <person name="Nagy L.G."/>
            <person name="Riley R."/>
            <person name="Tritt A."/>
            <person name="Adam C."/>
            <person name="Daum C."/>
            <person name="Floudas D."/>
            <person name="Sun H."/>
            <person name="Yadav J.S."/>
            <person name="Pangilinan J."/>
            <person name="Larsson K.H."/>
            <person name="Matsuura K."/>
            <person name="Barry K."/>
            <person name="Labutti K."/>
            <person name="Kuo R."/>
            <person name="Ohm R.A."/>
            <person name="Bhattacharya S.S."/>
            <person name="Shirouzu T."/>
            <person name="Yoshinaga Y."/>
            <person name="Martin F.M."/>
            <person name="Grigoriev I.V."/>
            <person name="Hibbett D.S."/>
        </authorList>
    </citation>
    <scope>NUCLEOTIDE SEQUENCE [LARGE SCALE GENOMIC DNA]</scope>
    <source>
        <strain evidence="7 8">HHB14362 ss-1</strain>
    </source>
</reference>
<dbReference type="SUPFAM" id="SSF51316">
    <property type="entry name" value="Mss4-like"/>
    <property type="match status" value="2"/>
</dbReference>
<keyword evidence="8" id="KW-1185">Reference proteome</keyword>
<dbReference type="InterPro" id="IPR011057">
    <property type="entry name" value="Mss4-like_sf"/>
</dbReference>
<dbReference type="PANTHER" id="PTHR33337:SF31">
    <property type="entry name" value="DUF636 DOMAIN PROTEIN (AFU_ORTHOLOGUE AFUA_2G12650)"/>
    <property type="match status" value="1"/>
</dbReference>
<dbReference type="GO" id="GO:0016846">
    <property type="term" value="F:carbon-sulfur lyase activity"/>
    <property type="evidence" value="ECO:0007669"/>
    <property type="project" value="InterPro"/>
</dbReference>
<dbReference type="Pfam" id="PF04828">
    <property type="entry name" value="GFA"/>
    <property type="match status" value="2"/>
</dbReference>
<comment type="similarity">
    <text evidence="1">Belongs to the Gfa family.</text>
</comment>
<evidence type="ECO:0000256" key="1">
    <source>
        <dbReference type="ARBA" id="ARBA00005495"/>
    </source>
</evidence>
<dbReference type="InterPro" id="IPR006913">
    <property type="entry name" value="CENP-V/GFA"/>
</dbReference>
<protein>
    <recommendedName>
        <fullName evidence="6">CENP-V/GFA domain-containing protein</fullName>
    </recommendedName>
</protein>
<dbReference type="AlphaFoldDB" id="A0A165TI98"/>
<organism evidence="7 8">
    <name type="scientific">Neolentinus lepideus HHB14362 ss-1</name>
    <dbReference type="NCBI Taxonomy" id="1314782"/>
    <lineage>
        <taxon>Eukaryota</taxon>
        <taxon>Fungi</taxon>
        <taxon>Dikarya</taxon>
        <taxon>Basidiomycota</taxon>
        <taxon>Agaricomycotina</taxon>
        <taxon>Agaricomycetes</taxon>
        <taxon>Gloeophyllales</taxon>
        <taxon>Gloeophyllaceae</taxon>
        <taxon>Neolentinus</taxon>
    </lineage>
</organism>
<feature type="domain" description="CENP-V/GFA" evidence="6">
    <location>
        <begin position="6"/>
        <end position="124"/>
    </location>
</feature>
<keyword evidence="2" id="KW-0479">Metal-binding</keyword>
<dbReference type="InParanoid" id="A0A165TI98"/>
<dbReference type="InterPro" id="IPR018527">
    <property type="entry name" value="Rubredoxin_Fe_BS"/>
</dbReference>
<dbReference type="Gene3D" id="3.90.1590.10">
    <property type="entry name" value="glutathione-dependent formaldehyde- activating enzyme (gfa)"/>
    <property type="match status" value="1"/>
</dbReference>
<dbReference type="Proteomes" id="UP000076761">
    <property type="component" value="Unassembled WGS sequence"/>
</dbReference>
<evidence type="ECO:0000313" key="8">
    <source>
        <dbReference type="Proteomes" id="UP000076761"/>
    </source>
</evidence>
<dbReference type="GO" id="GO:0046872">
    <property type="term" value="F:metal ion binding"/>
    <property type="evidence" value="ECO:0007669"/>
    <property type="project" value="UniProtKB-KW"/>
</dbReference>
<evidence type="ECO:0000256" key="2">
    <source>
        <dbReference type="ARBA" id="ARBA00022723"/>
    </source>
</evidence>
<dbReference type="Gene3D" id="2.170.150.70">
    <property type="match status" value="1"/>
</dbReference>
<evidence type="ECO:0000256" key="5">
    <source>
        <dbReference type="SAM" id="MobiDB-lite"/>
    </source>
</evidence>
<dbReference type="OrthoDB" id="5422068at2759"/>
<dbReference type="STRING" id="1314782.A0A165TI98"/>
<name>A0A165TI98_9AGAM</name>
<dbReference type="PROSITE" id="PS00202">
    <property type="entry name" value="RUBREDOXIN"/>
    <property type="match status" value="1"/>
</dbReference>
<feature type="region of interest" description="Disordered" evidence="5">
    <location>
        <begin position="185"/>
        <end position="204"/>
    </location>
</feature>
<sequence>MSPSPVPVSCYCGKYKTSVTIACESSTIAKAPCHCDSCRHWSGGLYVYRLPIVGTPLGTDILKTYQFSSVSTKWFCPGCGSHIYGQTTTGWAVNPGLLDVKELQPAIEVVGHEFVEDTGDGGFTTWLPKWGGKELPLWKGKEHKSEQLPPGWPSQESQVDKDEKLWAGCHCGGVSFYVTRPNEATRQPRKAPFPESMKPTDFDNPEGETWWLRANGTKYMAALCTCVSCMKVTGFDIQAWAFVPECNVFQPDGRPLDYGTGTLKKLYSPTVDGAFRCFCGTCGATVFWNADWRDGVVDISVGLFKAKGVRAEDWLDWEKRVSYVQDSANQPLLRELGAQLTTTLWPSSLT</sequence>
<dbReference type="PROSITE" id="PS51891">
    <property type="entry name" value="CENP_V_GFA"/>
    <property type="match status" value="1"/>
</dbReference>
<dbReference type="EMBL" id="KV425565">
    <property type="protein sequence ID" value="KZT26706.1"/>
    <property type="molecule type" value="Genomic_DNA"/>
</dbReference>
<keyword evidence="3" id="KW-0862">Zinc</keyword>
<dbReference type="PANTHER" id="PTHR33337">
    <property type="entry name" value="GFA DOMAIN-CONTAINING PROTEIN"/>
    <property type="match status" value="1"/>
</dbReference>
<keyword evidence="4" id="KW-0456">Lyase</keyword>
<accession>A0A165TI98</accession>
<evidence type="ECO:0000259" key="6">
    <source>
        <dbReference type="PROSITE" id="PS51891"/>
    </source>
</evidence>
<evidence type="ECO:0000256" key="4">
    <source>
        <dbReference type="ARBA" id="ARBA00023239"/>
    </source>
</evidence>